<dbReference type="InterPro" id="IPR038157">
    <property type="entry name" value="FeoA_core_dom"/>
</dbReference>
<dbReference type="STRING" id="366533.SAMN05444339_109131"/>
<reference evidence="4" key="1">
    <citation type="submission" date="2016-11" db="EMBL/GenBank/DDBJ databases">
        <authorList>
            <person name="Varghese N."/>
            <person name="Submissions S."/>
        </authorList>
    </citation>
    <scope>NUCLEOTIDE SEQUENCE [LARGE SCALE GENOMIC DNA]</scope>
    <source>
        <strain evidence="4">DSM 29326</strain>
    </source>
</reference>
<dbReference type="SMART" id="SM00899">
    <property type="entry name" value="FeoA"/>
    <property type="match status" value="1"/>
</dbReference>
<dbReference type="RefSeq" id="WP_342742729.1">
    <property type="nucleotide sequence ID" value="NZ_FQUE01000009.1"/>
</dbReference>
<dbReference type="SUPFAM" id="SSF50037">
    <property type="entry name" value="C-terminal domain of transcriptional repressors"/>
    <property type="match status" value="1"/>
</dbReference>
<evidence type="ECO:0000259" key="2">
    <source>
        <dbReference type="SMART" id="SM00899"/>
    </source>
</evidence>
<evidence type="ECO:0000256" key="1">
    <source>
        <dbReference type="ARBA" id="ARBA00023004"/>
    </source>
</evidence>
<gene>
    <name evidence="3" type="ORF">SAMN05444339_109131</name>
</gene>
<dbReference type="Gene3D" id="2.30.30.90">
    <property type="match status" value="1"/>
</dbReference>
<evidence type="ECO:0000313" key="4">
    <source>
        <dbReference type="Proteomes" id="UP000183987"/>
    </source>
</evidence>
<dbReference type="InterPro" id="IPR052713">
    <property type="entry name" value="FeoA"/>
</dbReference>
<dbReference type="InterPro" id="IPR008988">
    <property type="entry name" value="Transcriptional_repressor_C"/>
</dbReference>
<keyword evidence="1" id="KW-0408">Iron</keyword>
<feature type="domain" description="Ferrous iron transporter FeoA-like" evidence="2">
    <location>
        <begin position="13"/>
        <end position="93"/>
    </location>
</feature>
<dbReference type="PANTHER" id="PTHR42954:SF2">
    <property type="entry name" value="FE(2+) TRANSPORT PROTEIN A"/>
    <property type="match status" value="1"/>
</dbReference>
<dbReference type="PANTHER" id="PTHR42954">
    <property type="entry name" value="FE(2+) TRANSPORT PROTEIN A"/>
    <property type="match status" value="1"/>
</dbReference>
<accession>A0A1M5DCV9</accession>
<proteinExistence type="predicted"/>
<dbReference type="Pfam" id="PF04023">
    <property type="entry name" value="FeoA"/>
    <property type="match status" value="1"/>
</dbReference>
<dbReference type="InterPro" id="IPR007167">
    <property type="entry name" value="Fe-transptr_FeoA-like"/>
</dbReference>
<dbReference type="Proteomes" id="UP000183987">
    <property type="component" value="Unassembled WGS sequence"/>
</dbReference>
<evidence type="ECO:0000313" key="3">
    <source>
        <dbReference type="EMBL" id="SHF64711.1"/>
    </source>
</evidence>
<organism evidence="3 4">
    <name type="scientific">Loktanella atrilutea</name>
    <dbReference type="NCBI Taxonomy" id="366533"/>
    <lineage>
        <taxon>Bacteria</taxon>
        <taxon>Pseudomonadati</taxon>
        <taxon>Pseudomonadota</taxon>
        <taxon>Alphaproteobacteria</taxon>
        <taxon>Rhodobacterales</taxon>
        <taxon>Roseobacteraceae</taxon>
        <taxon>Loktanella</taxon>
    </lineage>
</organism>
<name>A0A1M5DCV9_LOKAT</name>
<dbReference type="AlphaFoldDB" id="A0A1M5DCV9"/>
<protein>
    <submittedName>
        <fullName evidence="3">Ferrous iron transport protein A</fullName>
    </submittedName>
</protein>
<dbReference type="GO" id="GO:0046914">
    <property type="term" value="F:transition metal ion binding"/>
    <property type="evidence" value="ECO:0007669"/>
    <property type="project" value="InterPro"/>
</dbReference>
<keyword evidence="4" id="KW-1185">Reference proteome</keyword>
<sequence length="93" mass="9981">MALDHAMPPITVLCLGAATKGFSGKVQAIEVADTRSSLPAAEMERRLIELGFIEGARVQILHQGLFGRDPIAVRVNGTTVALRRREAMAIQVA</sequence>
<dbReference type="EMBL" id="FQUE01000009">
    <property type="protein sequence ID" value="SHF64711.1"/>
    <property type="molecule type" value="Genomic_DNA"/>
</dbReference>